<organism evidence="1">
    <name type="scientific">marine sediment metagenome</name>
    <dbReference type="NCBI Taxonomy" id="412755"/>
    <lineage>
        <taxon>unclassified sequences</taxon>
        <taxon>metagenomes</taxon>
        <taxon>ecological metagenomes</taxon>
    </lineage>
</organism>
<comment type="caution">
    <text evidence="1">The sequence shown here is derived from an EMBL/GenBank/DDBJ whole genome shotgun (WGS) entry which is preliminary data.</text>
</comment>
<reference evidence="1" key="1">
    <citation type="journal article" date="2015" name="Nature">
        <title>Complex archaea that bridge the gap between prokaryotes and eukaryotes.</title>
        <authorList>
            <person name="Spang A."/>
            <person name="Saw J.H."/>
            <person name="Jorgensen S.L."/>
            <person name="Zaremba-Niedzwiedzka K."/>
            <person name="Martijn J."/>
            <person name="Lind A.E."/>
            <person name="van Eijk R."/>
            <person name="Schleper C."/>
            <person name="Guy L."/>
            <person name="Ettema T.J."/>
        </authorList>
    </citation>
    <scope>NUCLEOTIDE SEQUENCE</scope>
</reference>
<sequence>MEPKKKAFVKGPLPEQVVYMAAALDVIDNLETDTGRVLGAAIAEQTGIALGTLGALLGELSLREILVGRTGRRGGYRRLRETTLRELCEIISHRYTVEDPGEWGANLEDFHKRFRVLIEDYKI</sequence>
<evidence type="ECO:0008006" key="2">
    <source>
        <dbReference type="Google" id="ProtNLM"/>
    </source>
</evidence>
<dbReference type="EMBL" id="LAZR01021257">
    <property type="protein sequence ID" value="KKL85950.1"/>
    <property type="molecule type" value="Genomic_DNA"/>
</dbReference>
<accession>A0A0F9HW79</accession>
<protein>
    <recommendedName>
        <fullName evidence="2">HTH iclR-type domain-containing protein</fullName>
    </recommendedName>
</protein>
<gene>
    <name evidence="1" type="ORF">LCGC14_1949640</name>
</gene>
<dbReference type="AlphaFoldDB" id="A0A0F9HW79"/>
<name>A0A0F9HW79_9ZZZZ</name>
<proteinExistence type="predicted"/>
<evidence type="ECO:0000313" key="1">
    <source>
        <dbReference type="EMBL" id="KKL85950.1"/>
    </source>
</evidence>